<protein>
    <submittedName>
        <fullName evidence="5">DNA polymerase Y family protein</fullName>
    </submittedName>
</protein>
<dbReference type="PANTHER" id="PTHR35369:SF2">
    <property type="entry name" value="BLR3025 PROTEIN"/>
    <property type="match status" value="1"/>
</dbReference>
<dbReference type="InterPro" id="IPR017961">
    <property type="entry name" value="DNA_pol_Y-fam_little_finger"/>
</dbReference>
<organism evidence="5 6">
    <name type="scientific">Undibacterium parvum</name>
    <dbReference type="NCBI Taxonomy" id="401471"/>
    <lineage>
        <taxon>Bacteria</taxon>
        <taxon>Pseudomonadati</taxon>
        <taxon>Pseudomonadota</taxon>
        <taxon>Betaproteobacteria</taxon>
        <taxon>Burkholderiales</taxon>
        <taxon>Oxalobacteraceae</taxon>
        <taxon>Undibacterium</taxon>
    </lineage>
</organism>
<dbReference type="InterPro" id="IPR043128">
    <property type="entry name" value="Rev_trsase/Diguanyl_cyclase"/>
</dbReference>
<evidence type="ECO:0000259" key="4">
    <source>
        <dbReference type="Pfam" id="PF11799"/>
    </source>
</evidence>
<accession>A0A3Q9BT81</accession>
<dbReference type="InterPro" id="IPR050356">
    <property type="entry name" value="SulA_CellDiv_inhibitor"/>
</dbReference>
<evidence type="ECO:0000313" key="6">
    <source>
        <dbReference type="Proteomes" id="UP000275663"/>
    </source>
</evidence>
<evidence type="ECO:0000256" key="1">
    <source>
        <dbReference type="ARBA" id="ARBA00010945"/>
    </source>
</evidence>
<name>A0A3Q9BT81_9BURK</name>
<gene>
    <name evidence="5" type="ORF">EJN92_17580</name>
</gene>
<evidence type="ECO:0000256" key="2">
    <source>
        <dbReference type="ARBA" id="ARBA00022763"/>
    </source>
</evidence>
<dbReference type="GO" id="GO:0006281">
    <property type="term" value="P:DNA repair"/>
    <property type="evidence" value="ECO:0007669"/>
    <property type="project" value="InterPro"/>
</dbReference>
<comment type="similarity">
    <text evidence="1">Belongs to the DNA polymerase type-Y family.</text>
</comment>
<dbReference type="CDD" id="cd03468">
    <property type="entry name" value="PolY_like"/>
    <property type="match status" value="1"/>
</dbReference>
<feature type="domain" description="DNA polymerase Y-family little finger" evidence="4">
    <location>
        <begin position="264"/>
        <end position="364"/>
    </location>
</feature>
<reference evidence="5 6" key="1">
    <citation type="journal article" date="2011" name="Int. J. Syst. Evol. Microbiol.">
        <title>Description of Undibacterium oligocarboniphilum sp. nov., isolated from purified water, and Undibacterium pigrum strain CCUG 49012 as the type strain of Undibacterium parvum sp. nov., and emended descriptions of the genus Undibacterium and the species Undibacterium pigrum.</title>
        <authorList>
            <person name="Eder W."/>
            <person name="Wanner G."/>
            <person name="Ludwig W."/>
            <person name="Busse H.J."/>
            <person name="Ziemke-Kageler F."/>
            <person name="Lang E."/>
        </authorList>
    </citation>
    <scope>NUCLEOTIDE SEQUENCE [LARGE SCALE GENOMIC DNA]</scope>
    <source>
        <strain evidence="5 6">DSM 23061</strain>
    </source>
</reference>
<dbReference type="GO" id="GO:0003684">
    <property type="term" value="F:damaged DNA binding"/>
    <property type="evidence" value="ECO:0007669"/>
    <property type="project" value="InterPro"/>
</dbReference>
<dbReference type="InterPro" id="IPR043502">
    <property type="entry name" value="DNA/RNA_pol_sf"/>
</dbReference>
<dbReference type="KEGG" id="upv:EJN92_17580"/>
<dbReference type="InterPro" id="IPR001126">
    <property type="entry name" value="UmuC"/>
</dbReference>
<sequence length="529" mass="58355">MLSTHSLAKATATSPTVPKPPVLWLAVHLPLLSIETFQPNWLADHGTVVLDKNRVVALSNYARAAGVQLGMRSGSVAMLLPEAKLRQYDAAQEQATLQRVALALLIYSPQVASAEQASLLMNIGASLRLFGGVRQLRQRVLASMALLGVSVTLGYAPSAGAAWLMAHAASATGRRGRYCLTARRLSARLDPLPVRLLAAAAPWRDWLQGIDCHDLKSLRQLPRAGIQRRCGKALLASLDYAYGQAAELHQWLQVPAEFIAYVELPERIEQAEALLNYAQVLLQQLSGWLRAKQLALSQLQLELEHERGRLAVAPSQVMISLAEPTWQAEHLARLLKERLAQLSLATPVIGLRLHAAQLVAMQAPSASLFPDPSGSPQQQHRLLELLVARLGSENILQTQPLADYRPEVANHWIAALQSQSKAHSTTHNAAQLAPAPAAMMNRPSWLLATPIALELRQHRPYYRGALSILSPPERIEAGWWNGQLITRDYFIAETSEHLRCWIYHERISAAQQAEQANEAAVWYLHGWFG</sequence>
<dbReference type="AlphaFoldDB" id="A0A3Q9BT81"/>
<proteinExistence type="inferred from homology"/>
<feature type="domain" description="UmuC" evidence="3">
    <location>
        <begin position="41"/>
        <end position="166"/>
    </location>
</feature>
<keyword evidence="6" id="KW-1185">Reference proteome</keyword>
<evidence type="ECO:0000259" key="3">
    <source>
        <dbReference type="Pfam" id="PF00817"/>
    </source>
</evidence>
<dbReference type="PANTHER" id="PTHR35369">
    <property type="entry name" value="BLR3025 PROTEIN-RELATED"/>
    <property type="match status" value="1"/>
</dbReference>
<dbReference type="Gene3D" id="3.30.70.270">
    <property type="match status" value="1"/>
</dbReference>
<dbReference type="OrthoDB" id="625722at2"/>
<dbReference type="EMBL" id="CP034464">
    <property type="protein sequence ID" value="AZP13633.1"/>
    <property type="molecule type" value="Genomic_DNA"/>
</dbReference>
<dbReference type="SUPFAM" id="SSF56672">
    <property type="entry name" value="DNA/RNA polymerases"/>
    <property type="match status" value="1"/>
</dbReference>
<dbReference type="Gene3D" id="3.40.1170.60">
    <property type="match status" value="1"/>
</dbReference>
<dbReference type="Pfam" id="PF11799">
    <property type="entry name" value="IMS_C"/>
    <property type="match status" value="1"/>
</dbReference>
<dbReference type="Proteomes" id="UP000275663">
    <property type="component" value="Chromosome"/>
</dbReference>
<dbReference type="Pfam" id="PF00817">
    <property type="entry name" value="IMS"/>
    <property type="match status" value="1"/>
</dbReference>
<keyword evidence="2" id="KW-0227">DNA damage</keyword>
<evidence type="ECO:0000313" key="5">
    <source>
        <dbReference type="EMBL" id="AZP13633.1"/>
    </source>
</evidence>